<keyword evidence="1" id="KW-1133">Transmembrane helix</keyword>
<dbReference type="OrthoDB" id="2248014at2759"/>
<feature type="non-terminal residue" evidence="3">
    <location>
        <position position="124"/>
    </location>
</feature>
<accession>A0A401QC37</accession>
<dbReference type="PROSITE" id="PS50235">
    <property type="entry name" value="USP_3"/>
    <property type="match status" value="1"/>
</dbReference>
<keyword evidence="1" id="KW-0472">Membrane</keyword>
<dbReference type="Pfam" id="PF00443">
    <property type="entry name" value="UCH"/>
    <property type="match status" value="1"/>
</dbReference>
<comment type="caution">
    <text evidence="3">The sequence shown here is derived from an EMBL/GenBank/DDBJ whole genome shotgun (WGS) entry which is preliminary data.</text>
</comment>
<dbReference type="Gene3D" id="3.90.70.10">
    <property type="entry name" value="Cysteine proteinases"/>
    <property type="match status" value="1"/>
</dbReference>
<protein>
    <recommendedName>
        <fullName evidence="2">USP domain-containing protein</fullName>
    </recommendedName>
</protein>
<feature type="domain" description="USP" evidence="2">
    <location>
        <begin position="67"/>
        <end position="124"/>
    </location>
</feature>
<organism evidence="3 4">
    <name type="scientific">Scyliorhinus torazame</name>
    <name type="common">Cloudy catshark</name>
    <name type="synonym">Catulus torazame</name>
    <dbReference type="NCBI Taxonomy" id="75743"/>
    <lineage>
        <taxon>Eukaryota</taxon>
        <taxon>Metazoa</taxon>
        <taxon>Chordata</taxon>
        <taxon>Craniata</taxon>
        <taxon>Vertebrata</taxon>
        <taxon>Chondrichthyes</taxon>
        <taxon>Elasmobranchii</taxon>
        <taxon>Galeomorphii</taxon>
        <taxon>Galeoidea</taxon>
        <taxon>Carcharhiniformes</taxon>
        <taxon>Scyliorhinidae</taxon>
        <taxon>Scyliorhinus</taxon>
    </lineage>
</organism>
<dbReference type="PROSITE" id="PS00972">
    <property type="entry name" value="USP_1"/>
    <property type="match status" value="1"/>
</dbReference>
<feature type="transmembrane region" description="Helical" evidence="1">
    <location>
        <begin position="34"/>
        <end position="52"/>
    </location>
</feature>
<dbReference type="InterPro" id="IPR001394">
    <property type="entry name" value="Peptidase_C19_UCH"/>
</dbReference>
<dbReference type="STRING" id="75743.A0A401QC37"/>
<keyword evidence="4" id="KW-1185">Reference proteome</keyword>
<evidence type="ECO:0000259" key="2">
    <source>
        <dbReference type="PROSITE" id="PS50235"/>
    </source>
</evidence>
<gene>
    <name evidence="3" type="ORF">scyTo_0023514</name>
</gene>
<keyword evidence="1" id="KW-0812">Transmembrane</keyword>
<evidence type="ECO:0000313" key="4">
    <source>
        <dbReference type="Proteomes" id="UP000288216"/>
    </source>
</evidence>
<dbReference type="AlphaFoldDB" id="A0A401QC37"/>
<dbReference type="InterPro" id="IPR028889">
    <property type="entry name" value="USP"/>
</dbReference>
<evidence type="ECO:0000256" key="1">
    <source>
        <dbReference type="SAM" id="Phobius"/>
    </source>
</evidence>
<reference evidence="3 4" key="1">
    <citation type="journal article" date="2018" name="Nat. Ecol. Evol.">
        <title>Shark genomes provide insights into elasmobranch evolution and the origin of vertebrates.</title>
        <authorList>
            <person name="Hara Y"/>
            <person name="Yamaguchi K"/>
            <person name="Onimaru K"/>
            <person name="Kadota M"/>
            <person name="Koyanagi M"/>
            <person name="Keeley SD"/>
            <person name="Tatsumi K"/>
            <person name="Tanaka K"/>
            <person name="Motone F"/>
            <person name="Kageyama Y"/>
            <person name="Nozu R"/>
            <person name="Adachi N"/>
            <person name="Nishimura O"/>
            <person name="Nakagawa R"/>
            <person name="Tanegashima C"/>
            <person name="Kiyatake I"/>
            <person name="Matsumoto R"/>
            <person name="Murakumo K"/>
            <person name="Nishida K"/>
            <person name="Terakita A"/>
            <person name="Kuratani S"/>
            <person name="Sato K"/>
            <person name="Hyodo S Kuraku.S."/>
        </authorList>
    </citation>
    <scope>NUCLEOTIDE SEQUENCE [LARGE SCALE GENOMIC DNA]</scope>
</reference>
<dbReference type="SUPFAM" id="SSF54001">
    <property type="entry name" value="Cysteine proteinases"/>
    <property type="match status" value="1"/>
</dbReference>
<dbReference type="InterPro" id="IPR038765">
    <property type="entry name" value="Papain-like_cys_pep_sf"/>
</dbReference>
<dbReference type="GO" id="GO:0004843">
    <property type="term" value="F:cysteine-type deubiquitinase activity"/>
    <property type="evidence" value="ECO:0007669"/>
    <property type="project" value="InterPro"/>
</dbReference>
<proteinExistence type="predicted"/>
<dbReference type="GO" id="GO:0016579">
    <property type="term" value="P:protein deubiquitination"/>
    <property type="evidence" value="ECO:0007669"/>
    <property type="project" value="InterPro"/>
</dbReference>
<sequence length="124" mass="13843">MRSGAGARSEAGDRLVREFLQSGATVRNRMMKNWGVIGGIAAALAASIYVLWGPISERKKRRKGLVPGLLNLGNTCFMNSLVQGLAACPSFIRWLDDFTRRYNLDSPQEERCPYLSVTLLRLLR</sequence>
<dbReference type="InterPro" id="IPR018200">
    <property type="entry name" value="USP_CS"/>
</dbReference>
<dbReference type="EMBL" id="BFAA01030126">
    <property type="protein sequence ID" value="GCB82958.1"/>
    <property type="molecule type" value="Genomic_DNA"/>
</dbReference>
<name>A0A401QC37_SCYTO</name>
<evidence type="ECO:0000313" key="3">
    <source>
        <dbReference type="EMBL" id="GCB82958.1"/>
    </source>
</evidence>
<dbReference type="Proteomes" id="UP000288216">
    <property type="component" value="Unassembled WGS sequence"/>
</dbReference>